<organism evidence="2 3">
    <name type="scientific">Roseomonas indoligenes</name>
    <dbReference type="NCBI Taxonomy" id="2820811"/>
    <lineage>
        <taxon>Bacteria</taxon>
        <taxon>Pseudomonadati</taxon>
        <taxon>Pseudomonadota</taxon>
        <taxon>Alphaproteobacteria</taxon>
        <taxon>Acetobacterales</taxon>
        <taxon>Roseomonadaceae</taxon>
        <taxon>Roseomonas</taxon>
    </lineage>
</organism>
<sequence length="107" mass="11614">MSRATTRQVGASSFRPSPAARETAARPSFVMVGGEKITKPSEVEFILLYRSLPEGHRPAALRYVENIAGGMPLREASVTYWMEAGGTREDAERVADALVLQHGRAVA</sequence>
<reference evidence="2" key="1">
    <citation type="submission" date="2021-03" db="EMBL/GenBank/DDBJ databases">
        <authorList>
            <person name="So Y."/>
        </authorList>
    </citation>
    <scope>NUCLEOTIDE SEQUENCE</scope>
    <source>
        <strain evidence="2">SG15</strain>
    </source>
</reference>
<dbReference type="AlphaFoldDB" id="A0A940N0K1"/>
<protein>
    <submittedName>
        <fullName evidence="2">Uncharacterized protein</fullName>
    </submittedName>
</protein>
<keyword evidence="3" id="KW-1185">Reference proteome</keyword>
<feature type="compositionally biased region" description="Polar residues" evidence="1">
    <location>
        <begin position="1"/>
        <end position="15"/>
    </location>
</feature>
<name>A0A940N0K1_9PROT</name>
<comment type="caution">
    <text evidence="2">The sequence shown here is derived from an EMBL/GenBank/DDBJ whole genome shotgun (WGS) entry which is preliminary data.</text>
</comment>
<gene>
    <name evidence="2" type="ORF">J5Y10_09735</name>
</gene>
<dbReference type="RefSeq" id="WP_209373091.1">
    <property type="nucleotide sequence ID" value="NZ_JAGIZA010000005.1"/>
</dbReference>
<evidence type="ECO:0000313" key="3">
    <source>
        <dbReference type="Proteomes" id="UP000677537"/>
    </source>
</evidence>
<evidence type="ECO:0000313" key="2">
    <source>
        <dbReference type="EMBL" id="MBP0493055.1"/>
    </source>
</evidence>
<dbReference type="EMBL" id="JAGIZA010000005">
    <property type="protein sequence ID" value="MBP0493055.1"/>
    <property type="molecule type" value="Genomic_DNA"/>
</dbReference>
<dbReference type="Proteomes" id="UP000677537">
    <property type="component" value="Unassembled WGS sequence"/>
</dbReference>
<feature type="region of interest" description="Disordered" evidence="1">
    <location>
        <begin position="1"/>
        <end position="25"/>
    </location>
</feature>
<evidence type="ECO:0000256" key="1">
    <source>
        <dbReference type="SAM" id="MobiDB-lite"/>
    </source>
</evidence>
<proteinExistence type="predicted"/>
<accession>A0A940N0K1</accession>